<name>A0ABY8P2J3_9GAMM</name>
<proteinExistence type="predicted"/>
<evidence type="ECO:0000313" key="1">
    <source>
        <dbReference type="EMBL" id="WGO83723.1"/>
    </source>
</evidence>
<protein>
    <submittedName>
        <fullName evidence="1">Uncharacterized protein</fullName>
    </submittedName>
</protein>
<dbReference type="Proteomes" id="UP001231859">
    <property type="component" value="Chromosome"/>
</dbReference>
<dbReference type="RefSeq" id="WP_280938601.1">
    <property type="nucleotide sequence ID" value="NZ_CP123759.1"/>
</dbReference>
<evidence type="ECO:0000313" key="2">
    <source>
        <dbReference type="Proteomes" id="UP001231859"/>
    </source>
</evidence>
<organism evidence="1 2">
    <name type="scientific">Arsenophonus apicola</name>
    <dbReference type="NCBI Taxonomy" id="2879119"/>
    <lineage>
        <taxon>Bacteria</taxon>
        <taxon>Pseudomonadati</taxon>
        <taxon>Pseudomonadota</taxon>
        <taxon>Gammaproteobacteria</taxon>
        <taxon>Enterobacterales</taxon>
        <taxon>Morganellaceae</taxon>
        <taxon>Arsenophonus</taxon>
    </lineage>
</organism>
<reference evidence="1 2" key="1">
    <citation type="submission" date="2023-04" db="EMBL/GenBank/DDBJ databases">
        <title>Genome dynamics across the evolutionary transition to endosymbiosis.</title>
        <authorList>
            <person name="Siozios S."/>
            <person name="Nadal-Jimenez P."/>
            <person name="Azagi T."/>
            <person name="Sprong H."/>
            <person name="Frost C.L."/>
            <person name="Parratt S.R."/>
            <person name="Taylor G."/>
            <person name="Brettell L."/>
            <person name="Lew K.C."/>
            <person name="Croft L."/>
            <person name="King K.C."/>
            <person name="Brockhurst M.A."/>
            <person name="Hypsa V."/>
            <person name="Novakova E."/>
            <person name="Darby A.C."/>
            <person name="Hurst G.D.D."/>
        </authorList>
    </citation>
    <scope>NUCLEOTIDE SEQUENCE [LARGE SCALE GENOMIC DNA]</scope>
    <source>
        <strain evidence="2">aApi_AU</strain>
    </source>
</reference>
<accession>A0ABY8P2J3</accession>
<dbReference type="EMBL" id="CP123759">
    <property type="protein sequence ID" value="WGO83723.1"/>
    <property type="molecule type" value="Genomic_DNA"/>
</dbReference>
<keyword evidence="2" id="KW-1185">Reference proteome</keyword>
<sequence length="382" mass="43019">MSVWDNFWRLDTLDIGFYDNTSAQRATIYANEKNQVEFYIKVKIVDKNNNPLDIPDKELINNIYLVHYADGNTNLHPWKATSNKNDYAKVVAWNAQLSEPKIETYAGEKMVKYYLSASESNRNLDISAGIYIPGVGQFDTSQNGTNTKNGPRGESGSVFVSPKYKQVKSIPAIDYSKPENIEVKEMPTAINNFKEIMSDGLVQQTNFAWPATGTWHVGQSSKAQFTIHPKLNKDDYVFHRDDPRRNNVNLSTCRFPAAPDMIRGTGGNNFDAQFVFVNRGAYGVLNDSKFAAVTGANGQYEYIIGKNDGRHHWTQTLKYGYITVDICNHRIPWSGMSKLKWSDAGKIIEVDVTDNYGNSGVITISATKDGNERWPGFYINGK</sequence>
<gene>
    <name evidence="1" type="ORF">QG404_02015</name>
</gene>